<sequence length="135" mass="14906">MAVDDADEAPETVPFSLFVSQPDLPGLPARERRCLRCDEPVAAPKRDGRPTGFCSDECRKAQRADQVRAWHKQNPDSAPGSALSCWACERVFAAPERRAGRLPRYCCDKCRLVGRNALAAGYRARGRKVKTSSSN</sequence>
<evidence type="ECO:0000313" key="1">
    <source>
        <dbReference type="EMBL" id="TYR32086.1"/>
    </source>
</evidence>
<dbReference type="Proteomes" id="UP000323258">
    <property type="component" value="Unassembled WGS sequence"/>
</dbReference>
<reference evidence="1 2" key="2">
    <citation type="submission" date="2019-09" db="EMBL/GenBank/DDBJ databases">
        <title>Mesorhizobium sp. MaA-C15 isolated from Microcystis aeruginosa.</title>
        <authorList>
            <person name="Jeong S.E."/>
            <person name="Jin H.M."/>
            <person name="Jeon C.O."/>
        </authorList>
    </citation>
    <scope>NUCLEOTIDE SEQUENCE [LARGE SCALE GENOMIC DNA]</scope>
    <source>
        <strain evidence="1 2">MaA-C15</strain>
    </source>
</reference>
<name>A0A5D4GTP7_9HYPH</name>
<comment type="caution">
    <text evidence="1">The sequence shown here is derived from an EMBL/GenBank/DDBJ whole genome shotgun (WGS) entry which is preliminary data.</text>
</comment>
<proteinExistence type="predicted"/>
<evidence type="ECO:0000313" key="2">
    <source>
        <dbReference type="Proteomes" id="UP000323258"/>
    </source>
</evidence>
<dbReference type="RefSeq" id="WP_148915244.1">
    <property type="nucleotide sequence ID" value="NZ_VSZS01000063.1"/>
</dbReference>
<protein>
    <submittedName>
        <fullName evidence="1">Uncharacterized protein</fullName>
    </submittedName>
</protein>
<keyword evidence="2" id="KW-1185">Reference proteome</keyword>
<gene>
    <name evidence="1" type="ORF">FY036_13455</name>
</gene>
<dbReference type="AlphaFoldDB" id="A0A5D4GTP7"/>
<dbReference type="OrthoDB" id="8456561at2"/>
<accession>A0A5D4GTP7</accession>
<organism evidence="1 2">
    <name type="scientific">Neoaquamicrobium microcysteis</name>
    <dbReference type="NCBI Taxonomy" id="2682781"/>
    <lineage>
        <taxon>Bacteria</taxon>
        <taxon>Pseudomonadati</taxon>
        <taxon>Pseudomonadota</taxon>
        <taxon>Alphaproteobacteria</taxon>
        <taxon>Hyphomicrobiales</taxon>
        <taxon>Phyllobacteriaceae</taxon>
        <taxon>Neoaquamicrobium</taxon>
    </lineage>
</organism>
<reference evidence="1 2" key="1">
    <citation type="submission" date="2019-08" db="EMBL/GenBank/DDBJ databases">
        <authorList>
            <person name="Seo Y.L."/>
        </authorList>
    </citation>
    <scope>NUCLEOTIDE SEQUENCE [LARGE SCALE GENOMIC DNA]</scope>
    <source>
        <strain evidence="1 2">MaA-C15</strain>
    </source>
</reference>
<dbReference type="EMBL" id="VSZS01000063">
    <property type="protein sequence ID" value="TYR32086.1"/>
    <property type="molecule type" value="Genomic_DNA"/>
</dbReference>